<evidence type="ECO:0000256" key="12">
    <source>
        <dbReference type="SAM" id="Phobius"/>
    </source>
</evidence>
<dbReference type="InterPro" id="IPR001806">
    <property type="entry name" value="Small_GTPase"/>
</dbReference>
<feature type="compositionally biased region" description="Low complexity" evidence="11">
    <location>
        <begin position="229"/>
        <end position="250"/>
    </location>
</feature>
<dbReference type="CDD" id="cd02440">
    <property type="entry name" value="AdoMet_MTases"/>
    <property type="match status" value="1"/>
</dbReference>
<feature type="region of interest" description="Disordered" evidence="11">
    <location>
        <begin position="607"/>
        <end position="631"/>
    </location>
</feature>
<comment type="caution">
    <text evidence="14">The sequence shown here is derived from an EMBL/GenBank/DDBJ whole genome shotgun (WGS) entry which is preliminary data.</text>
</comment>
<dbReference type="InterPro" id="IPR027246">
    <property type="entry name" value="Porin_Euk/Tom40"/>
</dbReference>
<feature type="compositionally biased region" description="Low complexity" evidence="11">
    <location>
        <begin position="1433"/>
        <end position="1444"/>
    </location>
</feature>
<dbReference type="InterPro" id="IPR024160">
    <property type="entry name" value="BIN3_SAM-bd_dom"/>
</dbReference>
<keyword evidence="4" id="KW-1134">Transmembrane beta strand</keyword>
<feature type="compositionally biased region" description="Polar residues" evidence="11">
    <location>
        <begin position="321"/>
        <end position="342"/>
    </location>
</feature>
<evidence type="ECO:0000256" key="4">
    <source>
        <dbReference type="ARBA" id="ARBA00022452"/>
    </source>
</evidence>
<feature type="region of interest" description="Disordered" evidence="11">
    <location>
        <begin position="195"/>
        <end position="250"/>
    </location>
</feature>
<feature type="compositionally biased region" description="Low complexity" evidence="11">
    <location>
        <begin position="827"/>
        <end position="855"/>
    </location>
</feature>
<feature type="region of interest" description="Disordered" evidence="11">
    <location>
        <begin position="1358"/>
        <end position="1472"/>
    </location>
</feature>
<feature type="region of interest" description="Disordered" evidence="11">
    <location>
        <begin position="395"/>
        <end position="460"/>
    </location>
</feature>
<feature type="region of interest" description="Disordered" evidence="11">
    <location>
        <begin position="549"/>
        <end position="593"/>
    </location>
</feature>
<dbReference type="Gene3D" id="3.40.50.150">
    <property type="entry name" value="Vaccinia Virus protein VP39"/>
    <property type="match status" value="1"/>
</dbReference>
<keyword evidence="6" id="KW-1000">Mitochondrion outer membrane</keyword>
<dbReference type="Pfam" id="PF06859">
    <property type="entry name" value="Bin3"/>
    <property type="match status" value="1"/>
</dbReference>
<evidence type="ECO:0000313" key="15">
    <source>
        <dbReference type="Proteomes" id="UP000717515"/>
    </source>
</evidence>
<dbReference type="InterPro" id="IPR027417">
    <property type="entry name" value="P-loop_NTPase"/>
</dbReference>
<evidence type="ECO:0000256" key="11">
    <source>
        <dbReference type="SAM" id="MobiDB-lite"/>
    </source>
</evidence>
<dbReference type="FunFam" id="3.40.50.300:FF:001447">
    <property type="entry name" value="Ras-related protein Rab-1B"/>
    <property type="match status" value="1"/>
</dbReference>
<organism evidence="14 15">
    <name type="scientific">Mortierella alpina</name>
    <name type="common">Oleaginous fungus</name>
    <name type="synonym">Mortierella renispora</name>
    <dbReference type="NCBI Taxonomy" id="64518"/>
    <lineage>
        <taxon>Eukaryota</taxon>
        <taxon>Fungi</taxon>
        <taxon>Fungi incertae sedis</taxon>
        <taxon>Mucoromycota</taxon>
        <taxon>Mortierellomycotina</taxon>
        <taxon>Mortierellomycetes</taxon>
        <taxon>Mortierellales</taxon>
        <taxon>Mortierellaceae</taxon>
        <taxon>Mortierella</taxon>
    </lineage>
</organism>
<evidence type="ECO:0000256" key="6">
    <source>
        <dbReference type="ARBA" id="ARBA00022787"/>
    </source>
</evidence>
<dbReference type="InterPro" id="IPR044926">
    <property type="entry name" value="RGS_subdomain_2"/>
</dbReference>
<feature type="region of interest" description="Disordered" evidence="11">
    <location>
        <begin position="287"/>
        <end position="360"/>
    </location>
</feature>
<comment type="similarity">
    <text evidence="2">Belongs to the Tom40 family.</text>
</comment>
<dbReference type="PROSITE" id="PS51515">
    <property type="entry name" value="BIN3_SAM"/>
    <property type="match status" value="1"/>
</dbReference>
<dbReference type="InterPro" id="IPR005225">
    <property type="entry name" value="Small_GTP-bd"/>
</dbReference>
<dbReference type="PANTHER" id="PTHR10802">
    <property type="entry name" value="MITOCHONDRIAL IMPORT RECEPTOR SUBUNIT TOM40"/>
    <property type="match status" value="1"/>
</dbReference>
<keyword evidence="8" id="KW-0496">Mitochondrion</keyword>
<feature type="region of interest" description="Disordered" evidence="11">
    <location>
        <begin position="827"/>
        <end position="900"/>
    </location>
</feature>
<dbReference type="GO" id="GO:0003924">
    <property type="term" value="F:GTPase activity"/>
    <property type="evidence" value="ECO:0007669"/>
    <property type="project" value="InterPro"/>
</dbReference>
<feature type="region of interest" description="Disordered" evidence="11">
    <location>
        <begin position="1627"/>
        <end position="1682"/>
    </location>
</feature>
<dbReference type="PROSITE" id="PS51419">
    <property type="entry name" value="RAB"/>
    <property type="match status" value="1"/>
</dbReference>
<dbReference type="Gene3D" id="3.40.50.300">
    <property type="entry name" value="P-loop containing nucleotide triphosphate hydrolases"/>
    <property type="match status" value="1"/>
</dbReference>
<feature type="compositionally biased region" description="Low complexity" evidence="11">
    <location>
        <begin position="863"/>
        <end position="900"/>
    </location>
</feature>
<evidence type="ECO:0000256" key="9">
    <source>
        <dbReference type="ARBA" id="ARBA00023136"/>
    </source>
</evidence>
<dbReference type="SUPFAM" id="SSF53335">
    <property type="entry name" value="S-adenosyl-L-methionine-dependent methyltransferases"/>
    <property type="match status" value="1"/>
</dbReference>
<comment type="subcellular location">
    <subcellularLocation>
        <location evidence="1">Mitochondrion outer membrane</location>
        <topology evidence="1">Multi-pass membrane protein</topology>
    </subcellularLocation>
</comment>
<feature type="compositionally biased region" description="Low complexity" evidence="11">
    <location>
        <begin position="1643"/>
        <end position="1656"/>
    </location>
</feature>
<dbReference type="SMART" id="SM00173">
    <property type="entry name" value="RAS"/>
    <property type="match status" value="1"/>
</dbReference>
<dbReference type="SMART" id="SM00174">
    <property type="entry name" value="RHO"/>
    <property type="match status" value="1"/>
</dbReference>
<feature type="compositionally biased region" description="Low complexity" evidence="11">
    <location>
        <begin position="1452"/>
        <end position="1465"/>
    </location>
</feature>
<feature type="domain" description="Bin3-type SAM" evidence="13">
    <location>
        <begin position="1722"/>
        <end position="1978"/>
    </location>
</feature>
<dbReference type="Pfam" id="PF00071">
    <property type="entry name" value="Ras"/>
    <property type="match status" value="1"/>
</dbReference>
<feature type="compositionally biased region" description="Polar residues" evidence="11">
    <location>
        <begin position="1370"/>
        <end position="1382"/>
    </location>
</feature>
<feature type="transmembrane region" description="Helical" evidence="12">
    <location>
        <begin position="944"/>
        <end position="964"/>
    </location>
</feature>
<reference evidence="14" key="1">
    <citation type="submission" date="2021-07" db="EMBL/GenBank/DDBJ databases">
        <title>Draft genome of Mortierella alpina, strain LL118, isolated from an aspen leaf litter sample.</title>
        <authorList>
            <person name="Yang S."/>
            <person name="Vinatzer B.A."/>
        </authorList>
    </citation>
    <scope>NUCLEOTIDE SEQUENCE</scope>
    <source>
        <strain evidence="14">LL118</strain>
    </source>
</reference>
<dbReference type="InterPro" id="IPR010675">
    <property type="entry name" value="Bin3_C"/>
</dbReference>
<dbReference type="InterPro" id="IPR029063">
    <property type="entry name" value="SAM-dependent_MTases_sf"/>
</dbReference>
<dbReference type="EMBL" id="JAIFTL010000233">
    <property type="protein sequence ID" value="KAG9321072.1"/>
    <property type="molecule type" value="Genomic_DNA"/>
</dbReference>
<evidence type="ECO:0000256" key="1">
    <source>
        <dbReference type="ARBA" id="ARBA00004374"/>
    </source>
</evidence>
<dbReference type="SMART" id="SM00175">
    <property type="entry name" value="RAB"/>
    <property type="match status" value="1"/>
</dbReference>
<dbReference type="GO" id="GO:0005525">
    <property type="term" value="F:GTP binding"/>
    <property type="evidence" value="ECO:0007669"/>
    <property type="project" value="InterPro"/>
</dbReference>
<dbReference type="CDD" id="cd07305">
    <property type="entry name" value="Porin3_Tom40"/>
    <property type="match status" value="1"/>
</dbReference>
<dbReference type="GO" id="GO:0005741">
    <property type="term" value="C:mitochondrial outer membrane"/>
    <property type="evidence" value="ECO:0007669"/>
    <property type="project" value="UniProtKB-SubCell"/>
</dbReference>
<dbReference type="InterPro" id="IPR037930">
    <property type="entry name" value="Tom40"/>
</dbReference>
<evidence type="ECO:0000256" key="8">
    <source>
        <dbReference type="ARBA" id="ARBA00023128"/>
    </source>
</evidence>
<dbReference type="GO" id="GO:0008320">
    <property type="term" value="F:protein transmembrane transporter activity"/>
    <property type="evidence" value="ECO:0007669"/>
    <property type="project" value="InterPro"/>
</dbReference>
<keyword evidence="10" id="KW-0949">S-adenosyl-L-methionine</keyword>
<keyword evidence="7" id="KW-0653">Protein transport</keyword>
<feature type="compositionally biased region" description="Basic and acidic residues" evidence="11">
    <location>
        <begin position="653"/>
        <end position="664"/>
    </location>
</feature>
<feature type="region of interest" description="Disordered" evidence="11">
    <location>
        <begin position="644"/>
        <end position="683"/>
    </location>
</feature>
<evidence type="ECO:0000256" key="5">
    <source>
        <dbReference type="ARBA" id="ARBA00022692"/>
    </source>
</evidence>
<feature type="compositionally biased region" description="Polar residues" evidence="11">
    <location>
        <begin position="436"/>
        <end position="460"/>
    </location>
</feature>
<feature type="compositionally biased region" description="Basic and acidic residues" evidence="11">
    <location>
        <begin position="1358"/>
        <end position="1369"/>
    </location>
</feature>
<evidence type="ECO:0000256" key="7">
    <source>
        <dbReference type="ARBA" id="ARBA00022927"/>
    </source>
</evidence>
<feature type="compositionally biased region" description="Low complexity" evidence="11">
    <location>
        <begin position="204"/>
        <end position="220"/>
    </location>
</feature>
<dbReference type="Gene3D" id="2.40.160.10">
    <property type="entry name" value="Porin"/>
    <property type="match status" value="1"/>
</dbReference>
<feature type="transmembrane region" description="Helical" evidence="12">
    <location>
        <begin position="976"/>
        <end position="1002"/>
    </location>
</feature>
<keyword evidence="5 12" id="KW-0812">Transmembrane</keyword>
<accession>A0A9P8A2F0</accession>
<dbReference type="Pfam" id="PF01459">
    <property type="entry name" value="Porin_3"/>
    <property type="match status" value="1"/>
</dbReference>
<sequence>MGKQLLKVVLIGDGGVGKFIHKRFTNAYKATIGADFITKEIELEDGKRVSLQIWDTAGQERFQSLGIAFYRGADACVLCYDVTNYLTFEHLAKWRREFLNQAGIGDSNPDFPFVLLGNKIDIDERVVSRRQARGFAQEHSTVTGSKVEMPCFEASAKDGIHVEDAFLYIAKTVRIPQMELDMVERILLTMSSRNQASHSPHGLFPNSFFSSTSSPSANPTLGTNPTAASNKTPPTNNKTPLTTNMTNLTTSSFNNLTSSSFSVSSSISPNNNLSDIGTIPNQRAQAGLNSMSTASPSAVMGDEDDMDDDTDDGGQRNDQDSYTPYLTFPSTPAQQRQLSGQQPRVPGTAGYIEPASKSPDMHLQVEDAPHDLAQLHAQGQGQEHFQTIPLSPARVKTAGREEGNREQHQRHHSLHISSSGTEGALRQQHAAFSDANIYSSTREGSRNQIPGNKKSTYSLANSKQQGSQILDPAFSTASDDALVHQLPSLWQVLNRKTLPPVCLFNFYLYMRDFEKSSEEIDFWLDVTEHEVRWRRYARAAKRRMAIAAQERAEREERDRLARSITESELEEQERQLEEEKKSHRQKPSVTLDMYEPHWSAANRYLEMSDSGGAPTKDHDPMNGNSSSSSKMEANFYNDYNYALNTNRNANNHGTEDPRDTKEVLQEDPAASPFPKSPLEPSPTIGRVQMVHLSGAVPDNWAHPDDANKRDQGASLSDNVKALGINNAPSLQESITSSEGPVLSTTVHRVPTNTTVATRSTANTGMMRRGGTTATVSVTKDDLLRSAERIYYKYLIPQAESPVRIPSAVRHRVALFMDGLVLSVADPGSQAEGASASGAAGVGPARTQSSSASAGAQRRKNNMGANSPASAPSATSLAGLSSSPGSANEKSGPQQPQQQPEQGLGLVFGEARDMVFEGMESYYFPRFIKNRAYGNMWRSHRLARLVLGLFILFIGFTAMLSLIFLNVRPRSLRAWALIPIFLGILLCTTFQFNLCPIMAALGVSETKWMQFAKIKEPYILSLHRKRALKVMVVAILYTACTPLGFNPIPVAPAPAAPVDAAPAGLLAQVKGAFAKVNQFRDDLNLPNPGTYEGVNREVKHTFLTNHVFDGARCDITKVLTPNFQVTHSFAMGSAASPSTYNFGTAFIGQQSFLSGNLDTDGNVQARANYAWSNTNVSKVQAQFSNTPGHSMLQMEQDYNGKDFNINVKGVNPSPVEGTGIYIGSYLQSVSQHVALGAEAVYQRPTPGQEETTLSYVAKYTGRDYVATAQWQGFGAFQAAYYLRYSEKVDFGTEIQLLTAGGRREAVATVGGKFEFRRSTFRGQVDTTGKVSAVLEEKIVPGFSFLVSGEMDHGKDSRLAFKGTEERDHTMVKNSSSTASNGRSKNGKHKQDASDSKADQAVKRKRSSRSKDAQVDTNGTGAEVTPEASTGPTLASEPVSAAPAASITEDTAAKKTVSQSTSKSSGAEKTTSPTATPVLLPRVVVTSGFLPRKVLLKKTAASPSIACGGPGMVTSGTADAKNSSTTSTIFRAKDIVRNTQPPPSSSSSTSQSFNPHHASQASQASYQHYQSSSSHISGHLYQNRAGNDQSSSLVKATAFKPLQPIVVIPEQHPDRVVFPYGNYPTYYEKRSQEQAKPKTKCKQDSASSANANTAASTSIPPARQQAKPPKWRQEEQYPKSQHASNRGLSVLLPPNITSYGGSNSGSKSGAEESIAVRELAKKVDLRLEFLEPSWFRGKRVLDIGCNAALLSVFIAMHYKPCKIQGVDIDPSLIVKAEKFVRQTYSQISPQAYTQQQVTTLSGRKQNQDKTLEPQEVPYESYFPKALQLMHGWLPIPKKTEQTHALFPHNIEFRVADWVTETASKGESDLEQWDVIIGFSLTKWIHLHHGDDGIKRFFQDVYKSLAPGGLFLVEPQAYSTYNRRCKILTKMKEHYDAMTFMPEHFRDYLLSESVGFREGVLLGHSEGNAKNFNRDIYLFRK</sequence>
<feature type="region of interest" description="Disordered" evidence="11">
    <location>
        <begin position="1513"/>
        <end position="1586"/>
    </location>
</feature>
<feature type="compositionally biased region" description="Basic and acidic residues" evidence="11">
    <location>
        <begin position="572"/>
        <end position="581"/>
    </location>
</feature>
<feature type="compositionally biased region" description="Polar residues" evidence="11">
    <location>
        <begin position="622"/>
        <end position="631"/>
    </location>
</feature>
<feature type="compositionally biased region" description="Acidic residues" evidence="11">
    <location>
        <begin position="301"/>
        <end position="312"/>
    </location>
</feature>
<name>A0A9P8A2F0_MORAP</name>
<dbReference type="SUPFAM" id="SSF52540">
    <property type="entry name" value="P-loop containing nucleoside triphosphate hydrolases"/>
    <property type="match status" value="1"/>
</dbReference>
<feature type="compositionally biased region" description="Basic and acidic residues" evidence="11">
    <location>
        <begin position="550"/>
        <end position="561"/>
    </location>
</feature>
<evidence type="ECO:0000256" key="10">
    <source>
        <dbReference type="PROSITE-ProRule" id="PRU00848"/>
    </source>
</evidence>
<evidence type="ECO:0000256" key="2">
    <source>
        <dbReference type="ARBA" id="ARBA00010510"/>
    </source>
</evidence>
<evidence type="ECO:0000256" key="3">
    <source>
        <dbReference type="ARBA" id="ARBA00022448"/>
    </source>
</evidence>
<feature type="compositionally biased region" description="Low complexity" evidence="11">
    <location>
        <begin position="1543"/>
        <end position="1573"/>
    </location>
</feature>
<dbReference type="NCBIfam" id="TIGR00231">
    <property type="entry name" value="small_GTP"/>
    <property type="match status" value="1"/>
</dbReference>
<protein>
    <recommendedName>
        <fullName evidence="13">Bin3-type SAM domain-containing protein</fullName>
    </recommendedName>
</protein>
<dbReference type="SUPFAM" id="SSF48097">
    <property type="entry name" value="Regulator of G-protein signaling, RGS"/>
    <property type="match status" value="1"/>
</dbReference>
<dbReference type="SMART" id="SM00176">
    <property type="entry name" value="RAN"/>
    <property type="match status" value="1"/>
</dbReference>
<feature type="compositionally biased region" description="Polar residues" evidence="11">
    <location>
        <begin position="287"/>
        <end position="296"/>
    </location>
</feature>
<feature type="compositionally biased region" description="Basic and acidic residues" evidence="11">
    <location>
        <begin position="1387"/>
        <end position="1400"/>
    </location>
</feature>
<dbReference type="PROSITE" id="PS51421">
    <property type="entry name" value="RAS"/>
    <property type="match status" value="1"/>
</dbReference>
<feature type="compositionally biased region" description="Basic and acidic residues" evidence="11">
    <location>
        <begin position="398"/>
        <end position="407"/>
    </location>
</feature>
<evidence type="ECO:0000313" key="14">
    <source>
        <dbReference type="EMBL" id="KAG9321072.1"/>
    </source>
</evidence>
<keyword evidence="9 12" id="KW-0472">Membrane</keyword>
<dbReference type="InterPro" id="IPR023614">
    <property type="entry name" value="Porin_dom_sf"/>
</dbReference>
<dbReference type="PRINTS" id="PR00449">
    <property type="entry name" value="RASTRNSFRMNG"/>
</dbReference>
<evidence type="ECO:0000259" key="13">
    <source>
        <dbReference type="PROSITE" id="PS51515"/>
    </source>
</evidence>
<dbReference type="Proteomes" id="UP000717515">
    <property type="component" value="Unassembled WGS sequence"/>
</dbReference>
<keyword evidence="3" id="KW-0813">Transport</keyword>
<dbReference type="GO" id="GO:0030150">
    <property type="term" value="P:protein import into mitochondrial matrix"/>
    <property type="evidence" value="ECO:0007669"/>
    <property type="project" value="InterPro"/>
</dbReference>
<dbReference type="Gene3D" id="1.10.167.10">
    <property type="entry name" value="Regulator of G-protein Signalling 4, domain 2"/>
    <property type="match status" value="1"/>
</dbReference>
<dbReference type="GO" id="GO:0008168">
    <property type="term" value="F:methyltransferase activity"/>
    <property type="evidence" value="ECO:0007669"/>
    <property type="project" value="InterPro"/>
</dbReference>
<gene>
    <name evidence="14" type="ORF">KVV02_005039</name>
</gene>
<feature type="compositionally biased region" description="Polar residues" evidence="11">
    <location>
        <begin position="1513"/>
        <end position="1527"/>
    </location>
</feature>
<keyword evidence="12" id="KW-1133">Transmembrane helix</keyword>
<dbReference type="InterPro" id="IPR036305">
    <property type="entry name" value="RGS_sf"/>
</dbReference>
<proteinExistence type="inferred from homology"/>